<dbReference type="Proteomes" id="UP000004191">
    <property type="component" value="Unassembled WGS sequence"/>
</dbReference>
<keyword evidence="4 7" id="KW-0694">RNA-binding</keyword>
<evidence type="ECO:0000256" key="1">
    <source>
        <dbReference type="ARBA" id="ARBA00022472"/>
    </source>
</evidence>
<dbReference type="CDD" id="cd22529">
    <property type="entry name" value="KH-II_NusA_rpt2"/>
    <property type="match status" value="1"/>
</dbReference>
<comment type="similarity">
    <text evidence="7">Belongs to the NusA family.</text>
</comment>
<dbReference type="Gene3D" id="3.30.300.20">
    <property type="match status" value="2"/>
</dbReference>
<dbReference type="GO" id="GO:0003723">
    <property type="term" value="F:RNA binding"/>
    <property type="evidence" value="ECO:0007669"/>
    <property type="project" value="UniProtKB-UniRule"/>
</dbReference>
<dbReference type="CDD" id="cd02134">
    <property type="entry name" value="KH-II_NusA_rpt1"/>
    <property type="match status" value="1"/>
</dbReference>
<reference evidence="10 11" key="1">
    <citation type="submission" date="2012-01" db="EMBL/GenBank/DDBJ databases">
        <title>The Genome Sequence of Helcococcus kunzii ATCC 51366.</title>
        <authorList>
            <consortium name="The Broad Institute Genome Sequencing Platform"/>
            <person name="Earl A."/>
            <person name="Ward D."/>
            <person name="Feldgarden M."/>
            <person name="Gevers D."/>
            <person name="Huys G."/>
            <person name="Young S.K."/>
            <person name="Zeng Q."/>
            <person name="Gargeya S."/>
            <person name="Fitzgerald M."/>
            <person name="Haas B."/>
            <person name="Abouelleil A."/>
            <person name="Alvarado L."/>
            <person name="Arachchi H.M."/>
            <person name="Berlin A."/>
            <person name="Chapman S.B."/>
            <person name="Gearin G."/>
            <person name="Goldberg J."/>
            <person name="Griggs A."/>
            <person name="Gujja S."/>
            <person name="Hansen M."/>
            <person name="Heiman D."/>
            <person name="Howarth C."/>
            <person name="Larimer J."/>
            <person name="Lui A."/>
            <person name="MacDonald P.J.P."/>
            <person name="McCowen C."/>
            <person name="Montmayeur A."/>
            <person name="Murphy C."/>
            <person name="Neiman D."/>
            <person name="Pearson M."/>
            <person name="Priest M."/>
            <person name="Roberts A."/>
            <person name="Saif S."/>
            <person name="Shea T."/>
            <person name="Sisk P."/>
            <person name="Stolte C."/>
            <person name="Sykes S."/>
            <person name="Wortman J."/>
            <person name="Nusbaum C."/>
            <person name="Birren B."/>
        </authorList>
    </citation>
    <scope>NUCLEOTIDE SEQUENCE [LARGE SCALE GENOMIC DNA]</scope>
    <source>
        <strain evidence="10 11">ATCC 51366</strain>
    </source>
</reference>
<evidence type="ECO:0000256" key="8">
    <source>
        <dbReference type="SAM" id="MobiDB-lite"/>
    </source>
</evidence>
<dbReference type="InterPro" id="IPR010213">
    <property type="entry name" value="TF_NusA"/>
</dbReference>
<dbReference type="InterPro" id="IPR036555">
    <property type="entry name" value="NusA_N_sf"/>
</dbReference>
<dbReference type="InterPro" id="IPR025249">
    <property type="entry name" value="TF_NusA_KH_1st"/>
</dbReference>
<comment type="caution">
    <text evidence="10">The sequence shown here is derived from an EMBL/GenBank/DDBJ whole genome shotgun (WGS) entry which is preliminary data.</text>
</comment>
<dbReference type="Gene3D" id="2.40.50.140">
    <property type="entry name" value="Nucleic acid-binding proteins"/>
    <property type="match status" value="1"/>
</dbReference>
<dbReference type="STRING" id="883114.HMPREF9709_00738"/>
<dbReference type="Gene3D" id="3.30.1480.10">
    <property type="entry name" value="NusA, N-terminal domain"/>
    <property type="match status" value="1"/>
</dbReference>
<dbReference type="SUPFAM" id="SSF50249">
    <property type="entry name" value="Nucleic acid-binding proteins"/>
    <property type="match status" value="1"/>
</dbReference>
<dbReference type="InterPro" id="IPR004087">
    <property type="entry name" value="KH_dom"/>
</dbReference>
<dbReference type="PATRIC" id="fig|883114.3.peg.731"/>
<keyword evidence="5 7" id="KW-0805">Transcription regulation</keyword>
<dbReference type="SUPFAM" id="SSF69705">
    <property type="entry name" value="Transcription factor NusA, N-terminal domain"/>
    <property type="match status" value="1"/>
</dbReference>
<sequence>MSKEFIKALSEIEKEKGIKKESILSALEKALLKSYEENYKASNVEIEINPDTGDTKVYSIKQVVETEDEIEDPDVQIILEEALTHSKRAKVGGEVKVKVTPKNFARVAAQKARNIVIQQIRDAERKVVFDNYIDKEKEIINGVVQRIDYNNVYIDLGRSEGLVPEKELVDGEDLQPGDRVKLFVKEVKETTKGPQIILSRKDPDFVTRLFEIEVPEISQGIVEIMSVSREAGYRTKIAVYAEDPNIDPVGACVGVKGARVNSIVEEINGEKIDIITWSKDMKVFISNSLSPAEVESVYINEKTQEAVAFVPDNQLSLAIGKEGQNVRLAAKLTNWKIDIKPLSNKEEVLENLDFSENEDEIEEENSIDTESTIESENSTDEMDNIEDNDEISENEESIEEDEALEDIDETDIVEENLLEVEEENEEI</sequence>
<dbReference type="PANTHER" id="PTHR22648:SF0">
    <property type="entry name" value="TRANSCRIPTION TERMINATION_ANTITERMINATION PROTEIN NUSA"/>
    <property type="match status" value="1"/>
</dbReference>
<dbReference type="eggNOG" id="COG0195">
    <property type="taxonomic scope" value="Bacteria"/>
</dbReference>
<dbReference type="GO" id="GO:0003700">
    <property type="term" value="F:DNA-binding transcription factor activity"/>
    <property type="evidence" value="ECO:0007669"/>
    <property type="project" value="InterPro"/>
</dbReference>
<dbReference type="GeneID" id="96998741"/>
<dbReference type="CDD" id="cd04455">
    <property type="entry name" value="S1_NusA"/>
    <property type="match status" value="1"/>
</dbReference>
<dbReference type="RefSeq" id="WP_005398083.1">
    <property type="nucleotide sequence ID" value="NZ_JH601088.1"/>
</dbReference>
<dbReference type="EMBL" id="AGEI01000020">
    <property type="protein sequence ID" value="EHR34431.1"/>
    <property type="molecule type" value="Genomic_DNA"/>
</dbReference>
<comment type="subunit">
    <text evidence="7">Monomer. Binds directly to the core enzyme of the DNA-dependent RNA polymerase and to nascent RNA.</text>
</comment>
<dbReference type="FunFam" id="3.30.300.20:FF:000005">
    <property type="entry name" value="Transcription termination/antitermination protein NusA"/>
    <property type="match status" value="1"/>
</dbReference>
<comment type="subcellular location">
    <subcellularLocation>
        <location evidence="7">Cytoplasm</location>
    </subcellularLocation>
</comment>
<accession>H3NN27</accession>
<dbReference type="HOGENOM" id="CLU_029242_2_2_9"/>
<evidence type="ECO:0000256" key="3">
    <source>
        <dbReference type="ARBA" id="ARBA00022814"/>
    </source>
</evidence>
<feature type="region of interest" description="Disordered" evidence="8">
    <location>
        <begin position="353"/>
        <end position="410"/>
    </location>
</feature>
<dbReference type="HAMAP" id="MF_00945_B">
    <property type="entry name" value="NusA_B"/>
    <property type="match status" value="1"/>
</dbReference>
<name>H3NN27_9FIRM</name>
<evidence type="ECO:0000256" key="6">
    <source>
        <dbReference type="ARBA" id="ARBA00023163"/>
    </source>
</evidence>
<evidence type="ECO:0000256" key="5">
    <source>
        <dbReference type="ARBA" id="ARBA00023015"/>
    </source>
</evidence>
<gene>
    <name evidence="7" type="primary">nusA</name>
    <name evidence="10" type="ORF">HMPREF9709_00738</name>
</gene>
<dbReference type="Pfam" id="PF13184">
    <property type="entry name" value="KH_NusA_1st"/>
    <property type="match status" value="1"/>
</dbReference>
<dbReference type="SMART" id="SM00316">
    <property type="entry name" value="S1"/>
    <property type="match status" value="1"/>
</dbReference>
<dbReference type="InterPro" id="IPR013735">
    <property type="entry name" value="TF_NusA_N"/>
</dbReference>
<dbReference type="InterPro" id="IPR015946">
    <property type="entry name" value="KH_dom-like_a/b"/>
</dbReference>
<keyword evidence="11" id="KW-1185">Reference proteome</keyword>
<dbReference type="GO" id="GO:0006353">
    <property type="term" value="P:DNA-templated transcription termination"/>
    <property type="evidence" value="ECO:0007669"/>
    <property type="project" value="UniProtKB-UniRule"/>
</dbReference>
<dbReference type="AlphaFoldDB" id="H3NN27"/>
<keyword evidence="3 7" id="KW-0889">Transcription antitermination</keyword>
<keyword evidence="2 7" id="KW-0963">Cytoplasm</keyword>
<dbReference type="OrthoDB" id="9807233at2"/>
<proteinExistence type="inferred from homology"/>
<dbReference type="InterPro" id="IPR030842">
    <property type="entry name" value="TF_NusA_bacterial"/>
</dbReference>
<dbReference type="PROSITE" id="PS50126">
    <property type="entry name" value="S1"/>
    <property type="match status" value="1"/>
</dbReference>
<dbReference type="NCBIfam" id="TIGR01953">
    <property type="entry name" value="NusA"/>
    <property type="match status" value="1"/>
</dbReference>
<dbReference type="InterPro" id="IPR009019">
    <property type="entry name" value="KH_sf_prok-type"/>
</dbReference>
<dbReference type="PANTHER" id="PTHR22648">
    <property type="entry name" value="TRANSCRIPTION TERMINATION FACTOR NUSA"/>
    <property type="match status" value="1"/>
</dbReference>
<evidence type="ECO:0000313" key="10">
    <source>
        <dbReference type="EMBL" id="EHR34431.1"/>
    </source>
</evidence>
<keyword evidence="6 7" id="KW-0804">Transcription</keyword>
<evidence type="ECO:0000259" key="9">
    <source>
        <dbReference type="PROSITE" id="PS50126"/>
    </source>
</evidence>
<dbReference type="InterPro" id="IPR003029">
    <property type="entry name" value="S1_domain"/>
</dbReference>
<protein>
    <recommendedName>
        <fullName evidence="7">Transcription termination/antitermination protein NusA</fullName>
    </recommendedName>
</protein>
<evidence type="ECO:0000256" key="4">
    <source>
        <dbReference type="ARBA" id="ARBA00022884"/>
    </source>
</evidence>
<dbReference type="Pfam" id="PF08529">
    <property type="entry name" value="NusA_N"/>
    <property type="match status" value="1"/>
</dbReference>
<dbReference type="SUPFAM" id="SSF54814">
    <property type="entry name" value="Prokaryotic type KH domain (KH-domain type II)"/>
    <property type="match status" value="2"/>
</dbReference>
<dbReference type="Pfam" id="PF26594">
    <property type="entry name" value="KH_NusA_2nd"/>
    <property type="match status" value="1"/>
</dbReference>
<dbReference type="InterPro" id="IPR012340">
    <property type="entry name" value="NA-bd_OB-fold"/>
</dbReference>
<dbReference type="SMART" id="SM00322">
    <property type="entry name" value="KH"/>
    <property type="match status" value="2"/>
</dbReference>
<evidence type="ECO:0000256" key="2">
    <source>
        <dbReference type="ARBA" id="ARBA00022490"/>
    </source>
</evidence>
<organism evidence="10 11">
    <name type="scientific">Helcococcus kunzii ATCC 51366</name>
    <dbReference type="NCBI Taxonomy" id="883114"/>
    <lineage>
        <taxon>Bacteria</taxon>
        <taxon>Bacillati</taxon>
        <taxon>Bacillota</taxon>
        <taxon>Tissierellia</taxon>
        <taxon>Tissierellales</taxon>
        <taxon>Peptoniphilaceae</taxon>
        <taxon>Helcococcus</taxon>
    </lineage>
</organism>
<dbReference type="GO" id="GO:0005829">
    <property type="term" value="C:cytosol"/>
    <property type="evidence" value="ECO:0007669"/>
    <property type="project" value="TreeGrafter"/>
</dbReference>
<keyword evidence="1 7" id="KW-0806">Transcription termination</keyword>
<dbReference type="GO" id="GO:0031564">
    <property type="term" value="P:transcription antitermination"/>
    <property type="evidence" value="ECO:0007669"/>
    <property type="project" value="UniProtKB-UniRule"/>
</dbReference>
<comment type="function">
    <text evidence="7">Participates in both transcription termination and antitermination.</text>
</comment>
<feature type="domain" description="S1 motif" evidence="9">
    <location>
        <begin position="137"/>
        <end position="201"/>
    </location>
</feature>
<evidence type="ECO:0000256" key="7">
    <source>
        <dbReference type="HAMAP-Rule" id="MF_00945"/>
    </source>
</evidence>
<dbReference type="FunFam" id="3.30.300.20:FF:000002">
    <property type="entry name" value="Transcription termination/antitermination protein NusA"/>
    <property type="match status" value="1"/>
</dbReference>
<evidence type="ECO:0000313" key="11">
    <source>
        <dbReference type="Proteomes" id="UP000004191"/>
    </source>
</evidence>
<dbReference type="InterPro" id="IPR058582">
    <property type="entry name" value="KH_NusA_2nd"/>
</dbReference>
<dbReference type="Pfam" id="PF00575">
    <property type="entry name" value="S1"/>
    <property type="match status" value="1"/>
</dbReference>